<feature type="domain" description="Reverse transcriptase zinc-binding" evidence="3">
    <location>
        <begin position="662"/>
        <end position="754"/>
    </location>
</feature>
<protein>
    <recommendedName>
        <fullName evidence="6">Reverse transcriptase domain-containing protein</fullName>
    </recommendedName>
</protein>
<dbReference type="SUPFAM" id="SSF56219">
    <property type="entry name" value="DNase I-like"/>
    <property type="match status" value="1"/>
</dbReference>
<dbReference type="PANTHER" id="PTHR33710:SF71">
    <property type="entry name" value="ENDONUCLEASE_EXONUCLEASE_PHOSPHATASE DOMAIN-CONTAINING PROTEIN"/>
    <property type="match status" value="1"/>
</dbReference>
<dbReference type="GO" id="GO:0003676">
    <property type="term" value="F:nucleic acid binding"/>
    <property type="evidence" value="ECO:0007669"/>
    <property type="project" value="InterPro"/>
</dbReference>
<dbReference type="InterPro" id="IPR026960">
    <property type="entry name" value="RVT-Znf"/>
</dbReference>
<accession>A0A803PBY3</accession>
<dbReference type="Pfam" id="PF00078">
    <property type="entry name" value="RVT_1"/>
    <property type="match status" value="1"/>
</dbReference>
<dbReference type="InterPro" id="IPR012337">
    <property type="entry name" value="RNaseH-like_sf"/>
</dbReference>
<evidence type="ECO:0000313" key="4">
    <source>
        <dbReference type="EnsemblPlants" id="cds.evm.model.04.1154"/>
    </source>
</evidence>
<evidence type="ECO:0000313" key="5">
    <source>
        <dbReference type="Proteomes" id="UP000596661"/>
    </source>
</evidence>
<dbReference type="Pfam" id="PF13456">
    <property type="entry name" value="RVT_3"/>
    <property type="match status" value="1"/>
</dbReference>
<proteinExistence type="predicted"/>
<dbReference type="Proteomes" id="UP000596661">
    <property type="component" value="Chromosome 4"/>
</dbReference>
<evidence type="ECO:0008006" key="6">
    <source>
        <dbReference type="Google" id="ProtNLM"/>
    </source>
</evidence>
<dbReference type="InterPro" id="IPR002156">
    <property type="entry name" value="RNaseH_domain"/>
</dbReference>
<evidence type="ECO:0000259" key="3">
    <source>
        <dbReference type="Pfam" id="PF13966"/>
    </source>
</evidence>
<dbReference type="InterPro" id="IPR000477">
    <property type="entry name" value="RT_dom"/>
</dbReference>
<dbReference type="Gene3D" id="3.60.10.10">
    <property type="entry name" value="Endonuclease/exonuclease/phosphatase"/>
    <property type="match status" value="1"/>
</dbReference>
<keyword evidence="5" id="KW-1185">Reference proteome</keyword>
<dbReference type="AlphaFoldDB" id="A0A803PBY3"/>
<dbReference type="GO" id="GO:0004523">
    <property type="term" value="F:RNA-DNA hybrid ribonuclease activity"/>
    <property type="evidence" value="ECO:0007669"/>
    <property type="project" value="InterPro"/>
</dbReference>
<reference evidence="4" key="2">
    <citation type="submission" date="2021-03" db="UniProtKB">
        <authorList>
            <consortium name="EnsemblPlants"/>
        </authorList>
    </citation>
    <scope>IDENTIFICATION</scope>
</reference>
<dbReference type="Gramene" id="evm.model.04.1154">
    <property type="protein sequence ID" value="cds.evm.model.04.1154"/>
    <property type="gene ID" value="evm.TU.04.1154"/>
</dbReference>
<organism evidence="4 5">
    <name type="scientific">Cannabis sativa</name>
    <name type="common">Hemp</name>
    <name type="synonym">Marijuana</name>
    <dbReference type="NCBI Taxonomy" id="3483"/>
    <lineage>
        <taxon>Eukaryota</taxon>
        <taxon>Viridiplantae</taxon>
        <taxon>Streptophyta</taxon>
        <taxon>Embryophyta</taxon>
        <taxon>Tracheophyta</taxon>
        <taxon>Spermatophyta</taxon>
        <taxon>Magnoliopsida</taxon>
        <taxon>eudicotyledons</taxon>
        <taxon>Gunneridae</taxon>
        <taxon>Pentapetalae</taxon>
        <taxon>rosids</taxon>
        <taxon>fabids</taxon>
        <taxon>Rosales</taxon>
        <taxon>Cannabaceae</taxon>
        <taxon>Cannabis</taxon>
    </lineage>
</organism>
<feature type="domain" description="Reverse transcriptase" evidence="1">
    <location>
        <begin position="470"/>
        <end position="578"/>
    </location>
</feature>
<dbReference type="InterPro" id="IPR036691">
    <property type="entry name" value="Endo/exonu/phosph_ase_sf"/>
</dbReference>
<dbReference type="EnsemblPlants" id="evm.model.04.1154">
    <property type="protein sequence ID" value="cds.evm.model.04.1154"/>
    <property type="gene ID" value="evm.TU.04.1154"/>
</dbReference>
<feature type="domain" description="RNase H type-1" evidence="2">
    <location>
        <begin position="801"/>
        <end position="881"/>
    </location>
</feature>
<name>A0A803PBY3_CANSA</name>
<reference evidence="4" key="1">
    <citation type="submission" date="2018-11" db="EMBL/GenBank/DDBJ databases">
        <authorList>
            <person name="Grassa J C."/>
        </authorList>
    </citation>
    <scope>NUCLEOTIDE SEQUENCE [LARGE SCALE GENOMIC DNA]</scope>
</reference>
<evidence type="ECO:0000259" key="2">
    <source>
        <dbReference type="Pfam" id="PF13456"/>
    </source>
</evidence>
<dbReference type="Pfam" id="PF13966">
    <property type="entry name" value="zf-RVT"/>
    <property type="match status" value="1"/>
</dbReference>
<dbReference type="InterPro" id="IPR044730">
    <property type="entry name" value="RNase_H-like_dom_plant"/>
</dbReference>
<dbReference type="CDD" id="cd06222">
    <property type="entry name" value="RNase_H_like"/>
    <property type="match status" value="1"/>
</dbReference>
<dbReference type="PANTHER" id="PTHR33710">
    <property type="entry name" value="BNAC02G09200D PROTEIN"/>
    <property type="match status" value="1"/>
</dbReference>
<sequence>MSQTPDLTMEDLLDRTGNLRVEDEDGWEVNEAREITGGEIVPHGQERKAEHIEQTVKEKVPGDISSISDLVSGVILETAHPVELDHHPGMIFLSETRLNEAVMERIRVVLGFDSRFVVAVEGKSGGLALLWKEPFEVSVKSFTVSHIDAIVENGLGFTWRFTRFYGSPDPGGDYNEIVKVKEKKKGCLKQDSQMRDFQKAISYCNFKEIRMEEGEFTWCNGRQNNLVFEKLDRVLANPDWFRRFFASTVTLLPWWNSDHRPLILSFNNVQNLSNTVPKWRSRFHYEQAWAEEEDCGKLVESVWLDGSNWGSPQGLRGRINLFGETDWKNRRRIERDRNVAEAKEEILWKQRSRALWLAHGDRNTKYFHHKASQRKNKNTISGLFDEQRRWCKKDSEIEDILVRFYSDLFSSSGPNPNLSDILNRMKLSMDKVIFENQSAFIKGRQIQDNAILGFESLHYLKKEMMKCLGYVERWIGKVMGCVKTVTFSVLLNGEARGHIRPKRGLPQGDLLSPFLFLIFSEGLSCLLNEASRANKIHGLRFGHMERRLTHLLFADDSIIFLDATIEEGRALAEVLKALYYANSEFLEAGLGTWCSNVWRGILWGRELLLKVMPWRVTDGSKLETIEEKMYTDDIPLILGIQTRRGRGEDELIWHYTVNGDYTVASGYILTQIEKQGAETSNKMILRKWWKEVWHSNLTPKMKNFIWRVFHNYAPSKSELVKRGIKIDRTCSGCWSHDETIGHALWNCPRLKSVWRDAGFWHLFPKGLGLMTDLRATENREVKKVKGINGWLAPPTGTYMMNYDAALCQGHQGSGVAAVIRDNCGRLVAAEACFQAGCVSILLAEVLAIILGLNLVQRLEARPFFVSSDNLTAIKQLQSKEAPRADWGGAFVGNFFY</sequence>
<dbReference type="EMBL" id="UZAU01000372">
    <property type="status" value="NOT_ANNOTATED_CDS"/>
    <property type="molecule type" value="Genomic_DNA"/>
</dbReference>
<dbReference type="SUPFAM" id="SSF53098">
    <property type="entry name" value="Ribonuclease H-like"/>
    <property type="match status" value="1"/>
</dbReference>
<evidence type="ECO:0000259" key="1">
    <source>
        <dbReference type="Pfam" id="PF00078"/>
    </source>
</evidence>